<dbReference type="Gene3D" id="1.10.357.10">
    <property type="entry name" value="Tetracycline Repressor, domain 2"/>
    <property type="match status" value="1"/>
</dbReference>
<dbReference type="PRINTS" id="PR00455">
    <property type="entry name" value="HTHTETR"/>
</dbReference>
<dbReference type="SUPFAM" id="SSF46689">
    <property type="entry name" value="Homeodomain-like"/>
    <property type="match status" value="1"/>
</dbReference>
<sequence length="204" mass="22101">MTANTLDGLTFHAKIVSVSKDRLAAILAAAYECFTRHGVRRTTMDDIAATAGMSRPAVYQYVRNKDDAYRRLAERLFADSLAQARRAATAPDADLRQRLHDVLAAKLELTLRLHRESRHAAELLDTGTRLTGDLAEAYTRELTDVVADALADAAGPRARAVADVLVALTRGLEADLTDPDLPRRRLREGVALLVAGLAHPGAPA</sequence>
<dbReference type="EMBL" id="LT607410">
    <property type="protein sequence ID" value="SCF36714.1"/>
    <property type="molecule type" value="Genomic_DNA"/>
</dbReference>
<accession>A0A1C4ZVB9</accession>
<evidence type="ECO:0000313" key="4">
    <source>
        <dbReference type="EMBL" id="SCF36714.1"/>
    </source>
</evidence>
<reference evidence="4 5" key="1">
    <citation type="submission" date="2016-06" db="EMBL/GenBank/DDBJ databases">
        <authorList>
            <person name="Kjaerup R.B."/>
            <person name="Dalgaard T.S."/>
            <person name="Juul-Madsen H.R."/>
        </authorList>
    </citation>
    <scope>NUCLEOTIDE SEQUENCE [LARGE SCALE GENOMIC DNA]</scope>
    <source>
        <strain evidence="4 5">DSM 43821</strain>
    </source>
</reference>
<dbReference type="PANTHER" id="PTHR30055:SF226">
    <property type="entry name" value="HTH-TYPE TRANSCRIPTIONAL REGULATOR PKSA"/>
    <property type="match status" value="1"/>
</dbReference>
<dbReference type="Pfam" id="PF00440">
    <property type="entry name" value="TetR_N"/>
    <property type="match status" value="1"/>
</dbReference>
<organism evidence="4 5">
    <name type="scientific">Micromonospora purpureochromogenes</name>
    <dbReference type="NCBI Taxonomy" id="47872"/>
    <lineage>
        <taxon>Bacteria</taxon>
        <taxon>Bacillati</taxon>
        <taxon>Actinomycetota</taxon>
        <taxon>Actinomycetes</taxon>
        <taxon>Micromonosporales</taxon>
        <taxon>Micromonosporaceae</taxon>
        <taxon>Micromonospora</taxon>
    </lineage>
</organism>
<keyword evidence="1 2" id="KW-0238">DNA-binding</keyword>
<dbReference type="PANTHER" id="PTHR30055">
    <property type="entry name" value="HTH-TYPE TRANSCRIPTIONAL REGULATOR RUTR"/>
    <property type="match status" value="1"/>
</dbReference>
<gene>
    <name evidence="4" type="ORF">GA0074696_4918</name>
</gene>
<evidence type="ECO:0000256" key="2">
    <source>
        <dbReference type="PROSITE-ProRule" id="PRU00335"/>
    </source>
</evidence>
<feature type="DNA-binding region" description="H-T-H motif" evidence="2">
    <location>
        <begin position="43"/>
        <end position="62"/>
    </location>
</feature>
<dbReference type="InterPro" id="IPR050109">
    <property type="entry name" value="HTH-type_TetR-like_transc_reg"/>
</dbReference>
<evidence type="ECO:0000259" key="3">
    <source>
        <dbReference type="PROSITE" id="PS50977"/>
    </source>
</evidence>
<dbReference type="GO" id="GO:0003700">
    <property type="term" value="F:DNA-binding transcription factor activity"/>
    <property type="evidence" value="ECO:0007669"/>
    <property type="project" value="TreeGrafter"/>
</dbReference>
<dbReference type="AlphaFoldDB" id="A0A1C4ZVB9"/>
<dbReference type="InterPro" id="IPR009057">
    <property type="entry name" value="Homeodomain-like_sf"/>
</dbReference>
<dbReference type="GO" id="GO:0000976">
    <property type="term" value="F:transcription cis-regulatory region binding"/>
    <property type="evidence" value="ECO:0007669"/>
    <property type="project" value="TreeGrafter"/>
</dbReference>
<dbReference type="Proteomes" id="UP000198228">
    <property type="component" value="Chromosome I"/>
</dbReference>
<dbReference type="PROSITE" id="PS50977">
    <property type="entry name" value="HTH_TETR_2"/>
    <property type="match status" value="1"/>
</dbReference>
<name>A0A1C4ZVB9_9ACTN</name>
<evidence type="ECO:0000313" key="5">
    <source>
        <dbReference type="Proteomes" id="UP000198228"/>
    </source>
</evidence>
<feature type="domain" description="HTH tetR-type" evidence="3">
    <location>
        <begin position="20"/>
        <end position="80"/>
    </location>
</feature>
<protein>
    <submittedName>
        <fullName evidence="4">Transcriptional regulator, TetR family</fullName>
    </submittedName>
</protein>
<dbReference type="InterPro" id="IPR001647">
    <property type="entry name" value="HTH_TetR"/>
</dbReference>
<evidence type="ECO:0000256" key="1">
    <source>
        <dbReference type="ARBA" id="ARBA00023125"/>
    </source>
</evidence>
<proteinExistence type="predicted"/>